<comment type="caution">
    <text evidence="1">The sequence shown here is derived from an EMBL/GenBank/DDBJ whole genome shotgun (WGS) entry which is preliminary data.</text>
</comment>
<dbReference type="RefSeq" id="WP_203877399.1">
    <property type="nucleotide sequence ID" value="NZ_BOOK01000036.1"/>
</dbReference>
<reference evidence="1" key="1">
    <citation type="submission" date="2021-01" db="EMBL/GenBank/DDBJ databases">
        <title>Whole genome shotgun sequence of Planobispora takensis NBRC 109077.</title>
        <authorList>
            <person name="Komaki H."/>
            <person name="Tamura T."/>
        </authorList>
    </citation>
    <scope>NUCLEOTIDE SEQUENCE</scope>
    <source>
        <strain evidence="1">NBRC 109077</strain>
    </source>
</reference>
<dbReference type="EMBL" id="BOOK01000036">
    <property type="protein sequence ID" value="GII03105.1"/>
    <property type="molecule type" value="Genomic_DNA"/>
</dbReference>
<organism evidence="1 2">
    <name type="scientific">Planobispora takensis</name>
    <dbReference type="NCBI Taxonomy" id="1367882"/>
    <lineage>
        <taxon>Bacteria</taxon>
        <taxon>Bacillati</taxon>
        <taxon>Actinomycetota</taxon>
        <taxon>Actinomycetes</taxon>
        <taxon>Streptosporangiales</taxon>
        <taxon>Streptosporangiaceae</taxon>
        <taxon>Planobispora</taxon>
    </lineage>
</organism>
<accession>A0A8J3T2Y8</accession>
<protein>
    <submittedName>
        <fullName evidence="1">Uncharacterized protein</fullName>
    </submittedName>
</protein>
<evidence type="ECO:0000313" key="1">
    <source>
        <dbReference type="EMBL" id="GII03105.1"/>
    </source>
</evidence>
<name>A0A8J3T2Y8_9ACTN</name>
<evidence type="ECO:0000313" key="2">
    <source>
        <dbReference type="Proteomes" id="UP000634476"/>
    </source>
</evidence>
<sequence>MIGRIYLERGRPVAVLIRWGSAIRPGEQPARLTVLPAPSGRAVPAHGTGPRNVLIRRADGSLIVRPFRGLHRPTPDKEISSC</sequence>
<keyword evidence="2" id="KW-1185">Reference proteome</keyword>
<proteinExistence type="predicted"/>
<dbReference type="AlphaFoldDB" id="A0A8J3T2Y8"/>
<dbReference type="Proteomes" id="UP000634476">
    <property type="component" value="Unassembled WGS sequence"/>
</dbReference>
<gene>
    <name evidence="1" type="ORF">Pta02_51130</name>
</gene>